<evidence type="ECO:0000313" key="2">
    <source>
        <dbReference type="WBParaSite" id="ES5_v2.g17515.t1"/>
    </source>
</evidence>
<dbReference type="Proteomes" id="UP000887579">
    <property type="component" value="Unplaced"/>
</dbReference>
<evidence type="ECO:0000313" key="1">
    <source>
        <dbReference type="Proteomes" id="UP000887579"/>
    </source>
</evidence>
<protein>
    <submittedName>
        <fullName evidence="2">PAC domain-containing protein</fullName>
    </submittedName>
</protein>
<organism evidence="1 2">
    <name type="scientific">Panagrolaimus sp. ES5</name>
    <dbReference type="NCBI Taxonomy" id="591445"/>
    <lineage>
        <taxon>Eukaryota</taxon>
        <taxon>Metazoa</taxon>
        <taxon>Ecdysozoa</taxon>
        <taxon>Nematoda</taxon>
        <taxon>Chromadorea</taxon>
        <taxon>Rhabditida</taxon>
        <taxon>Tylenchina</taxon>
        <taxon>Panagrolaimomorpha</taxon>
        <taxon>Panagrolaimoidea</taxon>
        <taxon>Panagrolaimidae</taxon>
        <taxon>Panagrolaimus</taxon>
    </lineage>
</organism>
<dbReference type="WBParaSite" id="ES5_v2.g17515.t1">
    <property type="protein sequence ID" value="ES5_v2.g17515.t1"/>
    <property type="gene ID" value="ES5_v2.g17515"/>
</dbReference>
<accession>A0AC34FKF2</accession>
<reference evidence="2" key="1">
    <citation type="submission" date="2022-11" db="UniProtKB">
        <authorList>
            <consortium name="WormBaseParasite"/>
        </authorList>
    </citation>
    <scope>IDENTIFICATION</scope>
</reference>
<sequence length="141" mass="16191">MVGYSRAEIMQKPCSLSFMYGDQTDPLSIQRIQFSLDNNRTEQTEIGLYKKNKAQIWLLAHIAPIKDDKDRVVLYLCQFKDITPLKQPLGDEDNKILGLSRILQIARLAKSRQQFNQIETKDLHKSASAPASSNFNQVNFF</sequence>
<proteinExistence type="predicted"/>
<name>A0AC34FKF2_9BILA</name>